<reference evidence="1 3" key="1">
    <citation type="submission" date="2017-01" db="EMBL/GenBank/DDBJ databases">
        <authorList>
            <person name="Wolfgang W.J."/>
            <person name="Cole J."/>
            <person name="Wroblewski D."/>
            <person name="Mcginnis J."/>
            <person name="Musser K.A."/>
        </authorList>
    </citation>
    <scope>NUCLEOTIDE SEQUENCE [LARGE SCALE GENOMIC DNA]</scope>
    <source>
        <strain evidence="1 3">DSM 21643</strain>
    </source>
</reference>
<dbReference type="Proteomes" id="UP000193466">
    <property type="component" value="Unassembled WGS sequence"/>
</dbReference>
<organism evidence="2 4">
    <name type="scientific">Neisseria zoodegmatis</name>
    <dbReference type="NCBI Taxonomy" id="326523"/>
    <lineage>
        <taxon>Bacteria</taxon>
        <taxon>Pseudomonadati</taxon>
        <taxon>Pseudomonadota</taxon>
        <taxon>Betaproteobacteria</taxon>
        <taxon>Neisseriales</taxon>
        <taxon>Neisseriaceae</taxon>
        <taxon>Neisseria</taxon>
    </lineage>
</organism>
<keyword evidence="3" id="KW-1185">Reference proteome</keyword>
<dbReference type="Proteomes" id="UP000215033">
    <property type="component" value="Chromosome 1"/>
</dbReference>
<proteinExistence type="predicted"/>
<dbReference type="KEGG" id="nzo:SAMEA4504057_0143"/>
<dbReference type="RefSeq" id="WP_085364241.1">
    <property type="nucleotide sequence ID" value="NZ_LT906434.1"/>
</dbReference>
<dbReference type="EMBL" id="LT906434">
    <property type="protein sequence ID" value="SNU78667.1"/>
    <property type="molecule type" value="Genomic_DNA"/>
</dbReference>
<evidence type="ECO:0000313" key="4">
    <source>
        <dbReference type="Proteomes" id="UP000215033"/>
    </source>
</evidence>
<evidence type="ECO:0008006" key="5">
    <source>
        <dbReference type="Google" id="ProtNLM"/>
    </source>
</evidence>
<dbReference type="AlphaFoldDB" id="A0AB38DN76"/>
<accession>A0AB38DN76</accession>
<evidence type="ECO:0000313" key="3">
    <source>
        <dbReference type="Proteomes" id="UP000193466"/>
    </source>
</evidence>
<evidence type="ECO:0000313" key="1">
    <source>
        <dbReference type="EMBL" id="OSI09294.1"/>
    </source>
</evidence>
<name>A0AB38DN76_9NEIS</name>
<reference evidence="2 4" key="2">
    <citation type="submission" date="2017-06" db="EMBL/GenBank/DDBJ databases">
        <authorList>
            <consortium name="Pathogen Informatics"/>
        </authorList>
    </citation>
    <scope>NUCLEOTIDE SEQUENCE [LARGE SCALE GENOMIC DNA]</scope>
    <source>
        <strain evidence="2 4">NCTC12230</strain>
    </source>
</reference>
<gene>
    <name evidence="1" type="ORF">BWD10_10235</name>
    <name evidence="2" type="ORF">SAMEA4504057_00143</name>
</gene>
<evidence type="ECO:0000313" key="2">
    <source>
        <dbReference type="EMBL" id="SNU78667.1"/>
    </source>
</evidence>
<sequence length="97" mass="10785">MMKYLSLCLAMLLTACLEPYPIDVQREQSAKLDVVTDNRFGVKRIAIITDQLAYGRERGVYLITDSKTGKEYVGLSGIGISEVGSHKSGKTRSEDER</sequence>
<dbReference type="EMBL" id="MTBM01000015">
    <property type="protein sequence ID" value="OSI09294.1"/>
    <property type="molecule type" value="Genomic_DNA"/>
</dbReference>
<dbReference type="PROSITE" id="PS51257">
    <property type="entry name" value="PROKAR_LIPOPROTEIN"/>
    <property type="match status" value="1"/>
</dbReference>
<protein>
    <recommendedName>
        <fullName evidence="5">Lipoprotein</fullName>
    </recommendedName>
</protein>